<dbReference type="Proteomes" id="UP000034246">
    <property type="component" value="Unassembled WGS sequence"/>
</dbReference>
<evidence type="ECO:0000256" key="4">
    <source>
        <dbReference type="ARBA" id="ARBA00022989"/>
    </source>
</evidence>
<evidence type="ECO:0000313" key="8">
    <source>
        <dbReference type="Proteomes" id="UP000034246"/>
    </source>
</evidence>
<dbReference type="EMBL" id="LBWP01000001">
    <property type="protein sequence ID" value="KKR12004.1"/>
    <property type="molecule type" value="Genomic_DNA"/>
</dbReference>
<proteinExistence type="predicted"/>
<evidence type="ECO:0000256" key="3">
    <source>
        <dbReference type="ARBA" id="ARBA00022692"/>
    </source>
</evidence>
<organism evidence="7 8">
    <name type="scientific">Candidatus Woesebacteria bacterium GW2011_GWA1_39_21</name>
    <dbReference type="NCBI Taxonomy" id="1618550"/>
    <lineage>
        <taxon>Bacteria</taxon>
        <taxon>Candidatus Woeseibacteriota</taxon>
    </lineage>
</organism>
<dbReference type="AlphaFoldDB" id="A0A0G0N754"/>
<feature type="transmembrane region" description="Helical" evidence="6">
    <location>
        <begin position="21"/>
        <end position="42"/>
    </location>
</feature>
<dbReference type="NCBIfam" id="TIGR02532">
    <property type="entry name" value="IV_pilin_GFxxxE"/>
    <property type="match status" value="1"/>
</dbReference>
<dbReference type="STRING" id="1618550.UT39_C0001G0059"/>
<dbReference type="InterPro" id="IPR012902">
    <property type="entry name" value="N_methyl_site"/>
</dbReference>
<keyword evidence="2" id="KW-0488">Methylation</keyword>
<dbReference type="PANTHER" id="PTHR30093">
    <property type="entry name" value="GENERAL SECRETION PATHWAY PROTEIN G"/>
    <property type="match status" value="1"/>
</dbReference>
<dbReference type="Gene3D" id="3.30.700.10">
    <property type="entry name" value="Glycoprotein, Type 4 Pilin"/>
    <property type="match status" value="1"/>
</dbReference>
<evidence type="ECO:0000256" key="6">
    <source>
        <dbReference type="SAM" id="Phobius"/>
    </source>
</evidence>
<evidence type="ECO:0000256" key="2">
    <source>
        <dbReference type="ARBA" id="ARBA00022481"/>
    </source>
</evidence>
<accession>A0A0G0N754</accession>
<gene>
    <name evidence="7" type="ORF">UT39_C0001G0059</name>
</gene>
<sequence length="179" mass="19601">MQLSVFKKYIKITRGFSMIELLVVMSIIGLMATFGVMTYPGVQKNSRDTKRRSDLKQYQTSLESFANSKGGFYPSRTSQTYASDMSGNAGDPDLCTDMGLSQCPVDPKKSYTICAGAGVCEYYYWSNGTNTTPTATSYVLYSRLENKVNDNYVFFVICGSGVSGTVVSSSWTPSATCPL</sequence>
<comment type="caution">
    <text evidence="7">The sequence shown here is derived from an EMBL/GenBank/DDBJ whole genome shotgun (WGS) entry which is preliminary data.</text>
</comment>
<evidence type="ECO:0000256" key="1">
    <source>
        <dbReference type="ARBA" id="ARBA00004167"/>
    </source>
</evidence>
<comment type="subcellular location">
    <subcellularLocation>
        <location evidence="1">Membrane</location>
        <topology evidence="1">Single-pass membrane protein</topology>
    </subcellularLocation>
</comment>
<keyword evidence="4 6" id="KW-1133">Transmembrane helix</keyword>
<evidence type="ECO:0008006" key="9">
    <source>
        <dbReference type="Google" id="ProtNLM"/>
    </source>
</evidence>
<dbReference type="GO" id="GO:0016020">
    <property type="term" value="C:membrane"/>
    <property type="evidence" value="ECO:0007669"/>
    <property type="project" value="UniProtKB-SubCell"/>
</dbReference>
<evidence type="ECO:0000313" key="7">
    <source>
        <dbReference type="EMBL" id="KKR12004.1"/>
    </source>
</evidence>
<dbReference type="Pfam" id="PF07963">
    <property type="entry name" value="N_methyl"/>
    <property type="match status" value="1"/>
</dbReference>
<reference evidence="7 8" key="1">
    <citation type="journal article" date="2015" name="Nature">
        <title>rRNA introns, odd ribosomes, and small enigmatic genomes across a large radiation of phyla.</title>
        <authorList>
            <person name="Brown C.T."/>
            <person name="Hug L.A."/>
            <person name="Thomas B.C."/>
            <person name="Sharon I."/>
            <person name="Castelle C.J."/>
            <person name="Singh A."/>
            <person name="Wilkins M.J."/>
            <person name="Williams K.H."/>
            <person name="Banfield J.F."/>
        </authorList>
    </citation>
    <scope>NUCLEOTIDE SEQUENCE [LARGE SCALE GENOMIC DNA]</scope>
</reference>
<name>A0A0G0N754_9BACT</name>
<dbReference type="InterPro" id="IPR045584">
    <property type="entry name" value="Pilin-like"/>
</dbReference>
<evidence type="ECO:0000256" key="5">
    <source>
        <dbReference type="ARBA" id="ARBA00023136"/>
    </source>
</evidence>
<keyword evidence="5 6" id="KW-0472">Membrane</keyword>
<protein>
    <recommendedName>
        <fullName evidence="9">General secretion pathway protein G</fullName>
    </recommendedName>
</protein>
<dbReference type="PANTHER" id="PTHR30093:SF44">
    <property type="entry name" value="TYPE II SECRETION SYSTEM CORE PROTEIN G"/>
    <property type="match status" value="1"/>
</dbReference>
<keyword evidence="3 6" id="KW-0812">Transmembrane</keyword>
<dbReference type="SUPFAM" id="SSF54523">
    <property type="entry name" value="Pili subunits"/>
    <property type="match status" value="1"/>
</dbReference>